<evidence type="ECO:0000313" key="1">
    <source>
        <dbReference type="EMBL" id="MBW73637.1"/>
    </source>
</evidence>
<reference evidence="1" key="1">
    <citation type="submission" date="2018-01" db="EMBL/GenBank/DDBJ databases">
        <title>An insight into the sialome of Amazonian anophelines.</title>
        <authorList>
            <person name="Ribeiro J.M."/>
            <person name="Scarpassa V."/>
            <person name="Calvo E."/>
        </authorList>
    </citation>
    <scope>NUCLEOTIDE SEQUENCE</scope>
</reference>
<dbReference type="AlphaFoldDB" id="A0A2M4D7X2"/>
<proteinExistence type="predicted"/>
<name>A0A2M4D7X2_ANODA</name>
<accession>A0A2M4D7X2</accession>
<sequence length="90" mass="10487">MCISCRVCLTRRRPRWMLLCWVIASSEGRIGLRFQLSKTGFPSFNRAGMKSRNGRLAGSRSSSSISRICRIWTIRSRSCWHGWPDWKPHC</sequence>
<organism evidence="1">
    <name type="scientific">Anopheles darlingi</name>
    <name type="common">Mosquito</name>
    <dbReference type="NCBI Taxonomy" id="43151"/>
    <lineage>
        <taxon>Eukaryota</taxon>
        <taxon>Metazoa</taxon>
        <taxon>Ecdysozoa</taxon>
        <taxon>Arthropoda</taxon>
        <taxon>Hexapoda</taxon>
        <taxon>Insecta</taxon>
        <taxon>Pterygota</taxon>
        <taxon>Neoptera</taxon>
        <taxon>Endopterygota</taxon>
        <taxon>Diptera</taxon>
        <taxon>Nematocera</taxon>
        <taxon>Culicoidea</taxon>
        <taxon>Culicidae</taxon>
        <taxon>Anophelinae</taxon>
        <taxon>Anopheles</taxon>
    </lineage>
</organism>
<dbReference type="EMBL" id="GGFL01009459">
    <property type="protein sequence ID" value="MBW73637.1"/>
    <property type="molecule type" value="Transcribed_RNA"/>
</dbReference>
<protein>
    <submittedName>
        <fullName evidence="1">Putative secreted protein</fullName>
    </submittedName>
</protein>